<keyword evidence="3" id="KW-1185">Reference proteome</keyword>
<name>A0AAD3CK64_9STRA</name>
<evidence type="ECO:0000256" key="1">
    <source>
        <dbReference type="SAM" id="MobiDB-lite"/>
    </source>
</evidence>
<feature type="region of interest" description="Disordered" evidence="1">
    <location>
        <begin position="1"/>
        <end position="22"/>
    </location>
</feature>
<reference evidence="2 3" key="1">
    <citation type="journal article" date="2021" name="Sci. Rep.">
        <title>The genome of the diatom Chaetoceros tenuissimus carries an ancient integrated fragment of an extant virus.</title>
        <authorList>
            <person name="Hongo Y."/>
            <person name="Kimura K."/>
            <person name="Takaki Y."/>
            <person name="Yoshida Y."/>
            <person name="Baba S."/>
            <person name="Kobayashi G."/>
            <person name="Nagasaki K."/>
            <person name="Hano T."/>
            <person name="Tomaru Y."/>
        </authorList>
    </citation>
    <scope>NUCLEOTIDE SEQUENCE [LARGE SCALE GENOMIC DNA]</scope>
    <source>
        <strain evidence="2 3">NIES-3715</strain>
    </source>
</reference>
<dbReference type="AlphaFoldDB" id="A0AAD3CK64"/>
<dbReference type="InterPro" id="IPR036770">
    <property type="entry name" value="Ankyrin_rpt-contain_sf"/>
</dbReference>
<dbReference type="Gene3D" id="1.25.40.20">
    <property type="entry name" value="Ankyrin repeat-containing domain"/>
    <property type="match status" value="1"/>
</dbReference>
<dbReference type="PANTHER" id="PTHR46586">
    <property type="entry name" value="ANKYRIN REPEAT-CONTAINING PROTEIN"/>
    <property type="match status" value="1"/>
</dbReference>
<gene>
    <name evidence="2" type="ORF">CTEN210_04052</name>
</gene>
<protein>
    <submittedName>
        <fullName evidence="2">Uncharacterized protein</fullName>
    </submittedName>
</protein>
<proteinExistence type="predicted"/>
<dbReference type="SUPFAM" id="SSF48403">
    <property type="entry name" value="Ankyrin repeat"/>
    <property type="match status" value="2"/>
</dbReference>
<sequence length="621" mass="71060">MSNKRLKVSHHSKSRGTHLEPSASISDLPNDLLKHCFSFIPGSYITIAPVSRHFHSNYSTVGIHESTAFGSSDMLLKIGPNKLTTADAISSEVSLTEYCFLQQAPKEFMQMVCRKAAMKSRRDIIECAVTFGVDFVKDILIGTPRFSVGVRSDVIDMLAKEGNLDMIKYFDKRFDCFKGHDWHVDASKAVKAGHLHVIKWFQERLGKYQFYHTNQCLGEYALMDGNLEILRWCESIDHYGSITNNRDTRCFAARSGNVEVLKFVQEKYGSIFNEDIFASAAASGSIEMVEYCLRNNCPVNGRAYSYALFNKDKTKAFQMVKWLRQHDIPWNEDSCADFAEYDDLELLKWIRNEGCPWNNERTISIAARNGNIGILEYCIEKGCPWYNFACEEAMKTSNHTQALTTLKWLLPHSFSLNNEACIQAAARGNFEVMMWMWSNGYALNKEAVVTSIAGASVSELEYILQNHLNFFSLEEAFDDIIRFNRDEYRTIEKIMVLCRYGYTKNTRACALAAIHGKFQVLKYLRNNGYPWDVETCNGAVRRNSLEILKYARDNGCEWDKNTYAHCFSRDGLNEAVDVIPIEPMRRYDKILKYLGDCNCPRPVESDWTLIDGDDDDDELGL</sequence>
<feature type="compositionally biased region" description="Basic residues" evidence="1">
    <location>
        <begin position="1"/>
        <end position="16"/>
    </location>
</feature>
<evidence type="ECO:0000313" key="2">
    <source>
        <dbReference type="EMBL" id="GFH47577.1"/>
    </source>
</evidence>
<dbReference type="EMBL" id="BLLK01000023">
    <property type="protein sequence ID" value="GFH47577.1"/>
    <property type="molecule type" value="Genomic_DNA"/>
</dbReference>
<evidence type="ECO:0000313" key="3">
    <source>
        <dbReference type="Proteomes" id="UP001054902"/>
    </source>
</evidence>
<comment type="caution">
    <text evidence="2">The sequence shown here is derived from an EMBL/GenBank/DDBJ whole genome shotgun (WGS) entry which is preliminary data.</text>
</comment>
<dbReference type="Proteomes" id="UP001054902">
    <property type="component" value="Unassembled WGS sequence"/>
</dbReference>
<organism evidence="2 3">
    <name type="scientific">Chaetoceros tenuissimus</name>
    <dbReference type="NCBI Taxonomy" id="426638"/>
    <lineage>
        <taxon>Eukaryota</taxon>
        <taxon>Sar</taxon>
        <taxon>Stramenopiles</taxon>
        <taxon>Ochrophyta</taxon>
        <taxon>Bacillariophyta</taxon>
        <taxon>Coscinodiscophyceae</taxon>
        <taxon>Chaetocerotophycidae</taxon>
        <taxon>Chaetocerotales</taxon>
        <taxon>Chaetocerotaceae</taxon>
        <taxon>Chaetoceros</taxon>
    </lineage>
</organism>
<dbReference type="SUPFAM" id="SSF140860">
    <property type="entry name" value="Pseudo ankyrin repeat-like"/>
    <property type="match status" value="1"/>
</dbReference>
<dbReference type="InterPro" id="IPR052050">
    <property type="entry name" value="SecEffector_AnkRepeat"/>
</dbReference>
<dbReference type="PANTHER" id="PTHR46586:SF3">
    <property type="entry name" value="ANKYRIN REPEAT-CONTAINING PROTEIN"/>
    <property type="match status" value="1"/>
</dbReference>
<accession>A0AAD3CK64</accession>